<dbReference type="InterPro" id="IPR000477">
    <property type="entry name" value="RT_dom"/>
</dbReference>
<dbReference type="Proteomes" id="UP001152622">
    <property type="component" value="Chromosome 6"/>
</dbReference>
<dbReference type="OrthoDB" id="775972at2759"/>
<name>A0A9Q1FEC7_SYNKA</name>
<reference evidence="4" key="1">
    <citation type="journal article" date="2023" name="Science">
        <title>Genome structures resolve the early diversification of teleost fishes.</title>
        <authorList>
            <person name="Parey E."/>
            <person name="Louis A."/>
            <person name="Montfort J."/>
            <person name="Bouchez O."/>
            <person name="Roques C."/>
            <person name="Iampietro C."/>
            <person name="Lluch J."/>
            <person name="Castinel A."/>
            <person name="Donnadieu C."/>
            <person name="Desvignes T."/>
            <person name="Floi Bucao C."/>
            <person name="Jouanno E."/>
            <person name="Wen M."/>
            <person name="Mejri S."/>
            <person name="Dirks R."/>
            <person name="Jansen H."/>
            <person name="Henkel C."/>
            <person name="Chen W.J."/>
            <person name="Zahm M."/>
            <person name="Cabau C."/>
            <person name="Klopp C."/>
            <person name="Thompson A.W."/>
            <person name="Robinson-Rechavi M."/>
            <person name="Braasch I."/>
            <person name="Lecointre G."/>
            <person name="Bobe J."/>
            <person name="Postlethwait J.H."/>
            <person name="Berthelot C."/>
            <person name="Roest Crollius H."/>
            <person name="Guiguen Y."/>
        </authorList>
    </citation>
    <scope>NUCLEOTIDE SEQUENCE</scope>
    <source>
        <strain evidence="4">WJC10195</strain>
    </source>
</reference>
<protein>
    <recommendedName>
        <fullName evidence="2">ribonuclease H</fullName>
        <ecNumber evidence="2">3.1.26.4</ecNumber>
    </recommendedName>
</protein>
<evidence type="ECO:0000256" key="1">
    <source>
        <dbReference type="ARBA" id="ARBA00010879"/>
    </source>
</evidence>
<dbReference type="GO" id="GO:0004523">
    <property type="term" value="F:RNA-DNA hybrid ribonuclease activity"/>
    <property type="evidence" value="ECO:0007669"/>
    <property type="project" value="UniProtKB-EC"/>
</dbReference>
<evidence type="ECO:0000313" key="5">
    <source>
        <dbReference type="Proteomes" id="UP001152622"/>
    </source>
</evidence>
<accession>A0A9Q1FEC7</accession>
<dbReference type="Gene3D" id="3.30.70.270">
    <property type="match status" value="2"/>
</dbReference>
<dbReference type="PANTHER" id="PTHR37984:SF13">
    <property type="entry name" value="RIBONUCLEASE H"/>
    <property type="match status" value="1"/>
</dbReference>
<dbReference type="FunFam" id="3.30.70.270:FF:000020">
    <property type="entry name" value="Transposon Tf2-6 polyprotein-like Protein"/>
    <property type="match status" value="1"/>
</dbReference>
<dbReference type="Pfam" id="PF00078">
    <property type="entry name" value="RVT_1"/>
    <property type="match status" value="1"/>
</dbReference>
<dbReference type="PANTHER" id="PTHR37984">
    <property type="entry name" value="PROTEIN CBG26694"/>
    <property type="match status" value="1"/>
</dbReference>
<sequence length="545" mass="62229">MKEITVKLHVKPDSKPVFVKARPVPYAIRPKVEADMDALVKNGVLEPVTISEWATPIVPVPKKDGGIRTCGDFKLTLNPVLAAEQYPLPLIDDLFAGLSGGQKFSKIDLSQAYLQMHVEEQSREMLTINTHKGLFRYCRLPFGITSAPALFQRAMDQILSGLPGVQCYLDDILCTGSNDEEHLRNLDATLQRLKDYGLRVRKDKCDFFRPSVEYLRHVINAEGLRTAPSKVAAIVDTPPPQNISQLRSFLGLLNYYGRFIPNLSSLLQPLHKLLHQDKTWKWTASCQEAFEKAKERWALLLSAHAYDIKYRKSDSRCNADGLSRLPLPVTKPESNTVDIYYFREVEKAPVSAAQVKKETRNDPELSAVMDIIVKGQPAGDNANLKPFLRRRLELSVQSGCLLWGRRVVIPRSLRTKVLQQLHSGHSGIQWRTLSNVNRRNRLGAENRRAKEEFSPQENLCWQVTTVANLSGFLPLLLHKLDQYPILSKQLMVFGGDTLTNSYRLRQCRRSCPLEILQMHLSTHRFTYPHMYRTQPHQRQQFQSRM</sequence>
<proteinExistence type="inferred from homology"/>
<dbReference type="CDD" id="cd01647">
    <property type="entry name" value="RT_LTR"/>
    <property type="match status" value="1"/>
</dbReference>
<gene>
    <name evidence="4" type="ORF">SKAU_G00193190</name>
</gene>
<evidence type="ECO:0000256" key="2">
    <source>
        <dbReference type="ARBA" id="ARBA00012180"/>
    </source>
</evidence>
<dbReference type="InterPro" id="IPR043502">
    <property type="entry name" value="DNA/RNA_pol_sf"/>
</dbReference>
<comment type="caution">
    <text evidence="4">The sequence shown here is derived from an EMBL/GenBank/DDBJ whole genome shotgun (WGS) entry which is preliminary data.</text>
</comment>
<dbReference type="EC" id="3.1.26.4" evidence="2"/>
<comment type="similarity">
    <text evidence="1">Belongs to the beta type-B retroviral polymerase family. HERV class-II K(HML-2) pol subfamily.</text>
</comment>
<dbReference type="PROSITE" id="PS50878">
    <property type="entry name" value="RT_POL"/>
    <property type="match status" value="1"/>
</dbReference>
<evidence type="ECO:0000259" key="3">
    <source>
        <dbReference type="PROSITE" id="PS50878"/>
    </source>
</evidence>
<dbReference type="SUPFAM" id="SSF56672">
    <property type="entry name" value="DNA/RNA polymerases"/>
    <property type="match status" value="1"/>
</dbReference>
<dbReference type="EMBL" id="JAINUF010000006">
    <property type="protein sequence ID" value="KAJ8356525.1"/>
    <property type="molecule type" value="Genomic_DNA"/>
</dbReference>
<organism evidence="4 5">
    <name type="scientific">Synaphobranchus kaupii</name>
    <name type="common">Kaup's arrowtooth eel</name>
    <dbReference type="NCBI Taxonomy" id="118154"/>
    <lineage>
        <taxon>Eukaryota</taxon>
        <taxon>Metazoa</taxon>
        <taxon>Chordata</taxon>
        <taxon>Craniata</taxon>
        <taxon>Vertebrata</taxon>
        <taxon>Euteleostomi</taxon>
        <taxon>Actinopterygii</taxon>
        <taxon>Neopterygii</taxon>
        <taxon>Teleostei</taxon>
        <taxon>Anguilliformes</taxon>
        <taxon>Synaphobranchidae</taxon>
        <taxon>Synaphobranchus</taxon>
    </lineage>
</organism>
<feature type="domain" description="Reverse transcriptase" evidence="3">
    <location>
        <begin position="41"/>
        <end position="219"/>
    </location>
</feature>
<dbReference type="InterPro" id="IPR043128">
    <property type="entry name" value="Rev_trsase/Diguanyl_cyclase"/>
</dbReference>
<dbReference type="InterPro" id="IPR050951">
    <property type="entry name" value="Retrovirus_Pol_polyprotein"/>
</dbReference>
<dbReference type="Gene3D" id="3.10.10.10">
    <property type="entry name" value="HIV Type 1 Reverse Transcriptase, subunit A, domain 1"/>
    <property type="match status" value="1"/>
</dbReference>
<keyword evidence="5" id="KW-1185">Reference proteome</keyword>
<evidence type="ECO:0000313" key="4">
    <source>
        <dbReference type="EMBL" id="KAJ8356525.1"/>
    </source>
</evidence>
<dbReference type="AlphaFoldDB" id="A0A9Q1FEC7"/>